<dbReference type="InterPro" id="IPR050204">
    <property type="entry name" value="AraC_XylS_family_regulators"/>
</dbReference>
<dbReference type="GO" id="GO:0003700">
    <property type="term" value="F:DNA-binding transcription factor activity"/>
    <property type="evidence" value="ECO:0007669"/>
    <property type="project" value="InterPro"/>
</dbReference>
<organism evidence="4 5">
    <name type="scientific">Chitinophaga solisilvae</name>
    <dbReference type="NCBI Taxonomy" id="1233460"/>
    <lineage>
        <taxon>Bacteria</taxon>
        <taxon>Pseudomonadati</taxon>
        <taxon>Bacteroidota</taxon>
        <taxon>Chitinophagia</taxon>
        <taxon>Chitinophagales</taxon>
        <taxon>Chitinophagaceae</taxon>
        <taxon>Chitinophaga</taxon>
    </lineage>
</organism>
<dbReference type="GO" id="GO:0043565">
    <property type="term" value="F:sequence-specific DNA binding"/>
    <property type="evidence" value="ECO:0007669"/>
    <property type="project" value="InterPro"/>
</dbReference>
<dbReference type="SMART" id="SM00342">
    <property type="entry name" value="HTH_ARAC"/>
    <property type="match status" value="1"/>
</dbReference>
<sequence length="264" mass="30538">MKYFTIPPSDHLKDIVRYFWVLESAEPYVHYSMADVCPELIFHYHGRFDEIAADGSSVPSFTAGVHGQSSRIRRFTINGSFGILGVYLYPHAVSLLFNVPPVVLTNEMTDLNSLLKTAGDNLEEQVALAPGHPQRIQLIEAFITRRLLQQRQQQPPVFHAIQAIIESKGQITVKQLAQDYFLSERQFERQFRQFSGFSPKLFSRISRFQWTIAQYGNNFPSLTQLALESGYYDQSHFIHDFREFSGQHPRHYFSGNTDATRWRD</sequence>
<dbReference type="PANTHER" id="PTHR46796">
    <property type="entry name" value="HTH-TYPE TRANSCRIPTIONAL ACTIVATOR RHAS-RELATED"/>
    <property type="match status" value="1"/>
</dbReference>
<evidence type="ECO:0000256" key="3">
    <source>
        <dbReference type="ARBA" id="ARBA00023163"/>
    </source>
</evidence>
<dbReference type="PROSITE" id="PS01124">
    <property type="entry name" value="HTH_ARAC_FAMILY_2"/>
    <property type="match status" value="1"/>
</dbReference>
<proteinExistence type="predicted"/>
<geneLocation type="plasmid" evidence="4">
    <name>MgbsP1</name>
</geneLocation>
<dbReference type="PANTHER" id="PTHR46796:SF13">
    <property type="entry name" value="HTH-TYPE TRANSCRIPTIONAL ACTIVATOR RHAS"/>
    <property type="match status" value="1"/>
</dbReference>
<comment type="caution">
    <text evidence="4">The sequence shown here is derived from an EMBL/GenBank/DDBJ whole genome shotgun (WGS) entry which is preliminary data.</text>
</comment>
<dbReference type="InterPro" id="IPR046532">
    <property type="entry name" value="DUF6597"/>
</dbReference>
<dbReference type="AlphaFoldDB" id="A0A3S1JI44"/>
<dbReference type="Pfam" id="PF20240">
    <property type="entry name" value="DUF6597"/>
    <property type="match status" value="1"/>
</dbReference>
<dbReference type="InterPro" id="IPR018060">
    <property type="entry name" value="HTH_AraC"/>
</dbReference>
<keyword evidence="1" id="KW-0805">Transcription regulation</keyword>
<evidence type="ECO:0000256" key="2">
    <source>
        <dbReference type="ARBA" id="ARBA00023125"/>
    </source>
</evidence>
<dbReference type="Pfam" id="PF12833">
    <property type="entry name" value="HTH_18"/>
    <property type="match status" value="1"/>
</dbReference>
<evidence type="ECO:0000256" key="1">
    <source>
        <dbReference type="ARBA" id="ARBA00023015"/>
    </source>
</evidence>
<keyword evidence="4" id="KW-0614">Plasmid</keyword>
<dbReference type="Proteomes" id="UP000281028">
    <property type="component" value="Unassembled WGS sequence"/>
</dbReference>
<protein>
    <submittedName>
        <fullName evidence="4">AraC family transcriptional regulator</fullName>
    </submittedName>
</protein>
<keyword evidence="3" id="KW-0804">Transcription</keyword>
<keyword evidence="5" id="KW-1185">Reference proteome</keyword>
<evidence type="ECO:0000313" key="5">
    <source>
        <dbReference type="Proteomes" id="UP000281028"/>
    </source>
</evidence>
<dbReference type="Gene3D" id="1.10.10.60">
    <property type="entry name" value="Homeodomain-like"/>
    <property type="match status" value="1"/>
</dbReference>
<dbReference type="OrthoDB" id="323290at2"/>
<keyword evidence="2" id="KW-0238">DNA-binding</keyword>
<dbReference type="EMBL" id="RIAR02000002">
    <property type="protein sequence ID" value="NSL91197.1"/>
    <property type="molecule type" value="Genomic_DNA"/>
</dbReference>
<gene>
    <name evidence="4" type="ORF">ECE50_030520</name>
</gene>
<reference evidence="4" key="1">
    <citation type="submission" date="2020-05" db="EMBL/GenBank/DDBJ databases">
        <title>Chitinophaga laudate sp. nov., isolated from a tropical peat swamp.</title>
        <authorList>
            <person name="Goh C.B.S."/>
            <person name="Lee M.S."/>
            <person name="Parimannan S."/>
            <person name="Pasbakhsh P."/>
            <person name="Yule C.M."/>
            <person name="Rajandas H."/>
            <person name="Loke S."/>
            <person name="Croft L."/>
            <person name="Tan J.B.L."/>
        </authorList>
    </citation>
    <scope>NUCLEOTIDE SEQUENCE</scope>
    <source>
        <strain evidence="4">Mgbs1</strain>
        <plasmid evidence="4">MgbsP1</plasmid>
    </source>
</reference>
<name>A0A3S1JI44_9BACT</name>
<evidence type="ECO:0000313" key="4">
    <source>
        <dbReference type="EMBL" id="NSL91197.1"/>
    </source>
</evidence>
<accession>A0A3S1JI44</accession>